<feature type="chain" id="PRO_5011481940" evidence="8">
    <location>
        <begin position="24"/>
        <end position="402"/>
    </location>
</feature>
<keyword evidence="2 7" id="KW-0349">Heme</keyword>
<keyword evidence="3 7" id="KW-0479">Metal-binding</keyword>
<feature type="signal peptide" evidence="8">
    <location>
        <begin position="1"/>
        <end position="23"/>
    </location>
</feature>
<dbReference type="GO" id="GO:0046872">
    <property type="term" value="F:metal ion binding"/>
    <property type="evidence" value="ECO:0007669"/>
    <property type="project" value="UniProtKB-KW"/>
</dbReference>
<accession>A0A1I4XNT8</accession>
<evidence type="ECO:0000256" key="8">
    <source>
        <dbReference type="SAM" id="SignalP"/>
    </source>
</evidence>
<keyword evidence="6 7" id="KW-0408">Iron</keyword>
<dbReference type="GO" id="GO:0004130">
    <property type="term" value="F:cytochrome-c peroxidase activity"/>
    <property type="evidence" value="ECO:0007669"/>
    <property type="project" value="TreeGrafter"/>
</dbReference>
<protein>
    <submittedName>
        <fullName evidence="10">Cytochrome c peroxidase</fullName>
    </submittedName>
</protein>
<dbReference type="InterPro" id="IPR036909">
    <property type="entry name" value="Cyt_c-like_dom_sf"/>
</dbReference>
<name>A0A1I4XNT8_9GAMM</name>
<evidence type="ECO:0000259" key="9">
    <source>
        <dbReference type="PROSITE" id="PS51007"/>
    </source>
</evidence>
<keyword evidence="10" id="KW-0575">Peroxidase</keyword>
<dbReference type="GO" id="GO:0030313">
    <property type="term" value="C:cell envelope"/>
    <property type="evidence" value="ECO:0007669"/>
    <property type="project" value="UniProtKB-SubCell"/>
</dbReference>
<evidence type="ECO:0000256" key="3">
    <source>
        <dbReference type="ARBA" id="ARBA00022723"/>
    </source>
</evidence>
<gene>
    <name evidence="10" type="ORF">SAMN05216289_11122</name>
</gene>
<dbReference type="Gene3D" id="1.10.760.10">
    <property type="entry name" value="Cytochrome c-like domain"/>
    <property type="match status" value="2"/>
</dbReference>
<evidence type="ECO:0000313" key="11">
    <source>
        <dbReference type="Proteomes" id="UP000198575"/>
    </source>
</evidence>
<dbReference type="Proteomes" id="UP000198575">
    <property type="component" value="Unassembled WGS sequence"/>
</dbReference>
<organism evidence="10 11">
    <name type="scientific">Dokdonella immobilis</name>
    <dbReference type="NCBI Taxonomy" id="578942"/>
    <lineage>
        <taxon>Bacteria</taxon>
        <taxon>Pseudomonadati</taxon>
        <taxon>Pseudomonadota</taxon>
        <taxon>Gammaproteobacteria</taxon>
        <taxon>Lysobacterales</taxon>
        <taxon>Rhodanobacteraceae</taxon>
        <taxon>Dokdonella</taxon>
    </lineage>
</organism>
<feature type="domain" description="Cytochrome c" evidence="9">
    <location>
        <begin position="234"/>
        <end position="370"/>
    </location>
</feature>
<dbReference type="RefSeq" id="WP_217647847.1">
    <property type="nucleotide sequence ID" value="NZ_FOVF01000011.1"/>
</dbReference>
<dbReference type="PANTHER" id="PTHR30600:SF10">
    <property type="entry name" value="BLL6722 PROTEIN"/>
    <property type="match status" value="1"/>
</dbReference>
<dbReference type="Pfam" id="PF03150">
    <property type="entry name" value="CCP_MauG"/>
    <property type="match status" value="1"/>
</dbReference>
<sequence>MSSLTGLVATVLFGCLVASAATADQGDPILPSPPYDYFVDLPAYFFIPAVPGSPTQIAVIDHDNTPATNPTTSDGATLGRVLFYDKDLSANSTVACGSCHEQARGFSDARTLSVGFAGGNTRRHSMGLSEARFYQRGRAFWDERAQTFEVQALTPIQDPVEMGMTLPELETRLAQKSYYPELFAAAFGDPAITADRIGMALAQFVRSLVSVSSRYDQGRAMVANFNQPFPNFTAQENQGKTLFLMPPQNGGAGCGGCHATEAFVNDQNGPINNGLDTDTTVDQGAFETFGTPNFLGAFKVPSLRNVGVRAPYMHDGRFATLAEVVEHYNSGVQPHPNLDNRLRLPNGNPIRLNLSAAQKQALVAFMNTLTDSAFLTDPRYSDPFPHAGCGGATECIFVDGFE</sequence>
<reference evidence="10 11" key="1">
    <citation type="submission" date="2016-10" db="EMBL/GenBank/DDBJ databases">
        <authorList>
            <person name="de Groot N.N."/>
        </authorList>
    </citation>
    <scope>NUCLEOTIDE SEQUENCE [LARGE SCALE GENOMIC DNA]</scope>
    <source>
        <strain evidence="10 11">CGMCC 1.7659</strain>
    </source>
</reference>
<evidence type="ECO:0000256" key="6">
    <source>
        <dbReference type="ARBA" id="ARBA00023004"/>
    </source>
</evidence>
<dbReference type="InterPro" id="IPR004852">
    <property type="entry name" value="Di-haem_cyt_c_peroxidsae"/>
</dbReference>
<evidence type="ECO:0000256" key="1">
    <source>
        <dbReference type="ARBA" id="ARBA00004196"/>
    </source>
</evidence>
<dbReference type="SUPFAM" id="SSF46626">
    <property type="entry name" value="Cytochrome c"/>
    <property type="match status" value="2"/>
</dbReference>
<evidence type="ECO:0000256" key="2">
    <source>
        <dbReference type="ARBA" id="ARBA00022617"/>
    </source>
</evidence>
<dbReference type="InterPro" id="IPR009056">
    <property type="entry name" value="Cyt_c-like_dom"/>
</dbReference>
<dbReference type="GO" id="GO:0020037">
    <property type="term" value="F:heme binding"/>
    <property type="evidence" value="ECO:0007669"/>
    <property type="project" value="InterPro"/>
</dbReference>
<comment type="subcellular location">
    <subcellularLocation>
        <location evidence="1">Cell envelope</location>
    </subcellularLocation>
</comment>
<keyword evidence="5" id="KW-0560">Oxidoreductase</keyword>
<proteinExistence type="predicted"/>
<evidence type="ECO:0000256" key="7">
    <source>
        <dbReference type="PROSITE-ProRule" id="PRU00433"/>
    </source>
</evidence>
<dbReference type="GO" id="GO:0009055">
    <property type="term" value="F:electron transfer activity"/>
    <property type="evidence" value="ECO:0007669"/>
    <property type="project" value="InterPro"/>
</dbReference>
<evidence type="ECO:0000256" key="5">
    <source>
        <dbReference type="ARBA" id="ARBA00023002"/>
    </source>
</evidence>
<dbReference type="PANTHER" id="PTHR30600">
    <property type="entry name" value="CYTOCHROME C PEROXIDASE-RELATED"/>
    <property type="match status" value="1"/>
</dbReference>
<keyword evidence="11" id="KW-1185">Reference proteome</keyword>
<dbReference type="EMBL" id="FOVF01000011">
    <property type="protein sequence ID" value="SFN27558.1"/>
    <property type="molecule type" value="Genomic_DNA"/>
</dbReference>
<evidence type="ECO:0000313" key="10">
    <source>
        <dbReference type="EMBL" id="SFN27558.1"/>
    </source>
</evidence>
<dbReference type="PROSITE" id="PS51007">
    <property type="entry name" value="CYTC"/>
    <property type="match status" value="1"/>
</dbReference>
<dbReference type="AlphaFoldDB" id="A0A1I4XNT8"/>
<dbReference type="InterPro" id="IPR051395">
    <property type="entry name" value="Cytochrome_c_Peroxidase/MauG"/>
</dbReference>
<keyword evidence="4 8" id="KW-0732">Signal</keyword>
<evidence type="ECO:0000256" key="4">
    <source>
        <dbReference type="ARBA" id="ARBA00022729"/>
    </source>
</evidence>